<dbReference type="Proteomes" id="UP000248066">
    <property type="component" value="Unassembled WGS sequence"/>
</dbReference>
<protein>
    <recommendedName>
        <fullName evidence="3">Sporulation inhibitor of replication protein SirA</fullName>
    </recommendedName>
</protein>
<dbReference type="EMBL" id="PDOF01000001">
    <property type="protein sequence ID" value="PYZ98114.1"/>
    <property type="molecule type" value="Genomic_DNA"/>
</dbReference>
<dbReference type="Pfam" id="PF10747">
    <property type="entry name" value="SirA"/>
    <property type="match status" value="1"/>
</dbReference>
<sequence>MGSAAGGKADMRSYDLFLINEEVALIYYGFESKLFHLFKENCLAEDNLKEITSRQVHYIRKSINDNDLNSWLRQACLNVKGYEQKSPFVHCFSSSDHKSRAVLTVGKNKVTLESEGSFELETEIFDILRDYDDYFFAADYQNERYGWLKPLKSFRIVEPG</sequence>
<comment type="caution">
    <text evidence="1">The sequence shown here is derived from an EMBL/GenBank/DDBJ whole genome shotgun (WGS) entry which is preliminary data.</text>
</comment>
<reference evidence="1 2" key="1">
    <citation type="submission" date="2017-10" db="EMBL/GenBank/DDBJ databases">
        <title>Bacillus sp. nov., a halophilic bacterium isolated from a Yangshapao Lake.</title>
        <authorList>
            <person name="Wang H."/>
        </authorList>
    </citation>
    <scope>NUCLEOTIDE SEQUENCE [LARGE SCALE GENOMIC DNA]</scope>
    <source>
        <strain evidence="1 2">YSP-3</strain>
    </source>
</reference>
<accession>A0A2W0H8C9</accession>
<dbReference type="InterPro" id="IPR038449">
    <property type="entry name" value="SirA_sf"/>
</dbReference>
<dbReference type="AlphaFoldDB" id="A0A2W0H8C9"/>
<evidence type="ECO:0000313" key="1">
    <source>
        <dbReference type="EMBL" id="PYZ98114.1"/>
    </source>
</evidence>
<dbReference type="InterPro" id="IPR019683">
    <property type="entry name" value="SirA"/>
</dbReference>
<organism evidence="1 2">
    <name type="scientific">Alteribacter lacisalsi</name>
    <dbReference type="NCBI Taxonomy" id="2045244"/>
    <lineage>
        <taxon>Bacteria</taxon>
        <taxon>Bacillati</taxon>
        <taxon>Bacillota</taxon>
        <taxon>Bacilli</taxon>
        <taxon>Bacillales</taxon>
        <taxon>Bacillaceae</taxon>
        <taxon>Alteribacter</taxon>
    </lineage>
</organism>
<evidence type="ECO:0008006" key="3">
    <source>
        <dbReference type="Google" id="ProtNLM"/>
    </source>
</evidence>
<name>A0A2W0H8C9_9BACI</name>
<proteinExistence type="predicted"/>
<dbReference type="Gene3D" id="3.30.310.250">
    <property type="entry name" value="Sporulation inhibitor of replication protein SirA"/>
    <property type="match status" value="1"/>
</dbReference>
<gene>
    <name evidence="1" type="ORF">CR205_05830</name>
</gene>
<keyword evidence="2" id="KW-1185">Reference proteome</keyword>
<evidence type="ECO:0000313" key="2">
    <source>
        <dbReference type="Proteomes" id="UP000248066"/>
    </source>
</evidence>